<dbReference type="Pfam" id="PF07973">
    <property type="entry name" value="tRNA_SAD"/>
    <property type="match status" value="1"/>
</dbReference>
<dbReference type="Gene3D" id="3.30.930.10">
    <property type="entry name" value="Bira Bifunctional Protein, Domain 2"/>
    <property type="match status" value="1"/>
</dbReference>
<dbReference type="Gene3D" id="3.40.50.800">
    <property type="entry name" value="Anticodon-binding domain"/>
    <property type="match status" value="1"/>
</dbReference>
<evidence type="ECO:0000256" key="1">
    <source>
        <dbReference type="ARBA" id="ARBA00008226"/>
    </source>
</evidence>
<dbReference type="SUPFAM" id="SSF55186">
    <property type="entry name" value="ThrRS/AlaRS common domain"/>
    <property type="match status" value="1"/>
</dbReference>
<dbReference type="Pfam" id="PF00587">
    <property type="entry name" value="tRNA-synt_2b"/>
    <property type="match status" value="1"/>
</dbReference>
<keyword evidence="8 12" id="KW-0694">RNA-binding</keyword>
<dbReference type="GO" id="GO:0005524">
    <property type="term" value="F:ATP binding"/>
    <property type="evidence" value="ECO:0007669"/>
    <property type="project" value="UniProtKB-UniRule"/>
</dbReference>
<dbReference type="Gene3D" id="3.30.54.20">
    <property type="match status" value="1"/>
</dbReference>
<evidence type="ECO:0000256" key="8">
    <source>
        <dbReference type="ARBA" id="ARBA00022884"/>
    </source>
</evidence>
<keyword evidence="2 12" id="KW-0820">tRNA-binding</keyword>
<dbReference type="InterPro" id="IPR012947">
    <property type="entry name" value="tRNA_SAD"/>
</dbReference>
<dbReference type="GO" id="GO:0006435">
    <property type="term" value="P:threonyl-tRNA aminoacylation"/>
    <property type="evidence" value="ECO:0007669"/>
    <property type="project" value="UniProtKB-UniRule"/>
</dbReference>
<comment type="similarity">
    <text evidence="1 12">Belongs to the class-II aminoacyl-tRNA synthetase family.</text>
</comment>
<dbReference type="GO" id="GO:0005737">
    <property type="term" value="C:cytoplasm"/>
    <property type="evidence" value="ECO:0007669"/>
    <property type="project" value="UniProtKB-SubCell"/>
</dbReference>
<dbReference type="EMBL" id="PFLC01000015">
    <property type="protein sequence ID" value="PIY63141.1"/>
    <property type="molecule type" value="Genomic_DNA"/>
</dbReference>
<feature type="domain" description="Aminoacyl-transfer RNA synthetases class-II family profile" evidence="13">
    <location>
        <begin position="233"/>
        <end position="502"/>
    </location>
</feature>
<dbReference type="SUPFAM" id="SSF52954">
    <property type="entry name" value="Class II aaRS ABD-related"/>
    <property type="match status" value="1"/>
</dbReference>
<dbReference type="CDD" id="cd00860">
    <property type="entry name" value="ThrRS_anticodon"/>
    <property type="match status" value="1"/>
</dbReference>
<evidence type="ECO:0000256" key="12">
    <source>
        <dbReference type="HAMAP-Rule" id="MF_00184"/>
    </source>
</evidence>
<reference evidence="15" key="1">
    <citation type="submission" date="2017-09" db="EMBL/GenBank/DDBJ databases">
        <title>Depth-based differentiation of microbial function through sediment-hosted aquifers and enrichment of novel symbionts in the deep terrestrial subsurface.</title>
        <authorList>
            <person name="Probst A.J."/>
            <person name="Ladd B."/>
            <person name="Jarett J.K."/>
            <person name="Geller-Mcgrath D.E."/>
            <person name="Sieber C.M.K."/>
            <person name="Emerson J.B."/>
            <person name="Anantharaman K."/>
            <person name="Thomas B.C."/>
            <person name="Malmstrom R."/>
            <person name="Stieglmeier M."/>
            <person name="Klingl A."/>
            <person name="Woyke T."/>
            <person name="Ryan C.M."/>
            <person name="Banfield J.F."/>
        </authorList>
    </citation>
    <scope>NUCLEOTIDE SEQUENCE [LARGE SCALE GENOMIC DNA]</scope>
</reference>
<evidence type="ECO:0000256" key="9">
    <source>
        <dbReference type="ARBA" id="ARBA00022917"/>
    </source>
</evidence>
<dbReference type="AlphaFoldDB" id="A0A2M7QAJ8"/>
<dbReference type="GO" id="GO:0046872">
    <property type="term" value="F:metal ion binding"/>
    <property type="evidence" value="ECO:0007669"/>
    <property type="project" value="UniProtKB-KW"/>
</dbReference>
<dbReference type="Proteomes" id="UP000230973">
    <property type="component" value="Unassembled WGS sequence"/>
</dbReference>
<dbReference type="InterPro" id="IPR018163">
    <property type="entry name" value="Thr/Ala-tRNA-synth_IIc_edit"/>
</dbReference>
<dbReference type="SUPFAM" id="SSF55681">
    <property type="entry name" value="Class II aaRS and biotin synthetases"/>
    <property type="match status" value="1"/>
</dbReference>
<evidence type="ECO:0000256" key="2">
    <source>
        <dbReference type="ARBA" id="ARBA00022555"/>
    </source>
</evidence>
<dbReference type="FunFam" id="3.40.50.800:FF:000001">
    <property type="entry name" value="Threonine--tRNA ligase"/>
    <property type="match status" value="1"/>
</dbReference>
<comment type="cofactor">
    <cofactor evidence="12">
        <name>Zn(2+)</name>
        <dbReference type="ChEBI" id="CHEBI:29105"/>
    </cofactor>
    <text evidence="12">Binds 1 zinc ion per subunit.</text>
</comment>
<accession>A0A2M7QAJ8</accession>
<dbReference type="HAMAP" id="MF_00184">
    <property type="entry name" value="Thr_tRNA_synth"/>
    <property type="match status" value="1"/>
</dbReference>
<evidence type="ECO:0000256" key="3">
    <source>
        <dbReference type="ARBA" id="ARBA00022598"/>
    </source>
</evidence>
<evidence type="ECO:0000256" key="6">
    <source>
        <dbReference type="ARBA" id="ARBA00022833"/>
    </source>
</evidence>
<comment type="caution">
    <text evidence="12">Lacks conserved residue(s) required for the propagation of feature annotation.</text>
</comment>
<protein>
    <recommendedName>
        <fullName evidence="12">Threonine--tRNA ligase</fullName>
        <ecNumber evidence="12">6.1.1.3</ecNumber>
    </recommendedName>
    <alternativeName>
        <fullName evidence="12">Threonyl-tRNA synthetase</fullName>
        <shortName evidence="12">ThrRS</shortName>
    </alternativeName>
</protein>
<keyword evidence="12" id="KW-0963">Cytoplasm</keyword>
<dbReference type="InterPro" id="IPR006195">
    <property type="entry name" value="aa-tRNA-synth_II"/>
</dbReference>
<evidence type="ECO:0000256" key="5">
    <source>
        <dbReference type="ARBA" id="ARBA00022741"/>
    </source>
</evidence>
<gene>
    <name evidence="12" type="primary">thrS</name>
    <name evidence="14" type="ORF">COY93_01270</name>
</gene>
<proteinExistence type="inferred from homology"/>
<comment type="subcellular location">
    <subcellularLocation>
        <location evidence="12">Cytoplasm</location>
    </subcellularLocation>
</comment>
<keyword evidence="7 12" id="KW-0067">ATP-binding</keyword>
<dbReference type="Gene3D" id="3.30.980.10">
    <property type="entry name" value="Threonyl-trna Synthetase, Chain A, domain 2"/>
    <property type="match status" value="1"/>
</dbReference>
<keyword evidence="5 12" id="KW-0547">Nucleotide-binding</keyword>
<dbReference type="InterPro" id="IPR045864">
    <property type="entry name" value="aa-tRNA-synth_II/BPL/LPL"/>
</dbReference>
<feature type="binding site" evidence="12">
    <location>
        <position position="479"/>
    </location>
    <ligand>
        <name>Zn(2+)</name>
        <dbReference type="ChEBI" id="CHEBI:29105"/>
        <note>catalytic</note>
    </ligand>
</feature>
<dbReference type="EC" id="6.1.1.3" evidence="12"/>
<evidence type="ECO:0000256" key="10">
    <source>
        <dbReference type="ARBA" id="ARBA00023146"/>
    </source>
</evidence>
<dbReference type="InterPro" id="IPR002314">
    <property type="entry name" value="aa-tRNA-synt_IIb"/>
</dbReference>
<comment type="caution">
    <text evidence="14">The sequence shown here is derived from an EMBL/GenBank/DDBJ whole genome shotgun (WGS) entry which is preliminary data.</text>
</comment>
<dbReference type="PANTHER" id="PTHR11451:SF44">
    <property type="entry name" value="THREONINE--TRNA LIGASE, CHLOROPLASTIC_MITOCHONDRIAL 2"/>
    <property type="match status" value="1"/>
</dbReference>
<dbReference type="InterPro" id="IPR036621">
    <property type="entry name" value="Anticodon-bd_dom_sf"/>
</dbReference>
<evidence type="ECO:0000259" key="13">
    <source>
        <dbReference type="PROSITE" id="PS50862"/>
    </source>
</evidence>
<name>A0A2M7QAJ8_9BACT</name>
<dbReference type="FunFam" id="3.30.930.10:FF:000002">
    <property type="entry name" value="Threonine--tRNA ligase"/>
    <property type="match status" value="1"/>
</dbReference>
<evidence type="ECO:0000256" key="4">
    <source>
        <dbReference type="ARBA" id="ARBA00022723"/>
    </source>
</evidence>
<dbReference type="NCBIfam" id="TIGR00418">
    <property type="entry name" value="thrS"/>
    <property type="match status" value="1"/>
</dbReference>
<organism evidence="14 15">
    <name type="scientific">Candidatus Uhrbacteria bacterium CG_4_10_14_0_8_um_filter_58_22</name>
    <dbReference type="NCBI Taxonomy" id="1975029"/>
    <lineage>
        <taxon>Bacteria</taxon>
        <taxon>Candidatus Uhriibacteriota</taxon>
    </lineage>
</organism>
<feature type="binding site" evidence="12">
    <location>
        <position position="299"/>
    </location>
    <ligand>
        <name>Zn(2+)</name>
        <dbReference type="ChEBI" id="CHEBI:29105"/>
        <note>catalytic</note>
    </ligand>
</feature>
<dbReference type="InterPro" id="IPR047246">
    <property type="entry name" value="ThrRS_anticodon"/>
</dbReference>
<keyword evidence="4 12" id="KW-0479">Metal-binding</keyword>
<dbReference type="InterPro" id="IPR004154">
    <property type="entry name" value="Anticodon-bd"/>
</dbReference>
<dbReference type="GO" id="GO:0004829">
    <property type="term" value="F:threonine-tRNA ligase activity"/>
    <property type="evidence" value="ECO:0007669"/>
    <property type="project" value="UniProtKB-UniRule"/>
</dbReference>
<feature type="binding site" evidence="12">
    <location>
        <position position="350"/>
    </location>
    <ligand>
        <name>Zn(2+)</name>
        <dbReference type="ChEBI" id="CHEBI:29105"/>
        <note>catalytic</note>
    </ligand>
</feature>
<dbReference type="Pfam" id="PF03129">
    <property type="entry name" value="HGTP_anticodon"/>
    <property type="match status" value="1"/>
</dbReference>
<dbReference type="SMART" id="SM00863">
    <property type="entry name" value="tRNA_SAD"/>
    <property type="match status" value="1"/>
</dbReference>
<dbReference type="CDD" id="cd00771">
    <property type="entry name" value="ThrRS_core"/>
    <property type="match status" value="1"/>
</dbReference>
<comment type="catalytic activity">
    <reaction evidence="11 12">
        <text>tRNA(Thr) + L-threonine + ATP = L-threonyl-tRNA(Thr) + AMP + diphosphate + H(+)</text>
        <dbReference type="Rhea" id="RHEA:24624"/>
        <dbReference type="Rhea" id="RHEA-COMP:9670"/>
        <dbReference type="Rhea" id="RHEA-COMP:9704"/>
        <dbReference type="ChEBI" id="CHEBI:15378"/>
        <dbReference type="ChEBI" id="CHEBI:30616"/>
        <dbReference type="ChEBI" id="CHEBI:33019"/>
        <dbReference type="ChEBI" id="CHEBI:57926"/>
        <dbReference type="ChEBI" id="CHEBI:78442"/>
        <dbReference type="ChEBI" id="CHEBI:78534"/>
        <dbReference type="ChEBI" id="CHEBI:456215"/>
        <dbReference type="EC" id="6.1.1.3"/>
    </reaction>
</comment>
<comment type="subunit">
    <text evidence="12">Homodimer.</text>
</comment>
<dbReference type="InterPro" id="IPR033728">
    <property type="entry name" value="ThrRS_core"/>
</dbReference>
<evidence type="ECO:0000256" key="11">
    <source>
        <dbReference type="ARBA" id="ARBA00049515"/>
    </source>
</evidence>
<dbReference type="InterPro" id="IPR002320">
    <property type="entry name" value="Thr-tRNA-ligase_IIa"/>
</dbReference>
<evidence type="ECO:0000313" key="15">
    <source>
        <dbReference type="Proteomes" id="UP000230973"/>
    </source>
</evidence>
<dbReference type="PANTHER" id="PTHR11451">
    <property type="entry name" value="THREONINE-TRNA LIGASE"/>
    <property type="match status" value="1"/>
</dbReference>
<keyword evidence="9 12" id="KW-0648">Protein biosynthesis</keyword>
<evidence type="ECO:0000256" key="7">
    <source>
        <dbReference type="ARBA" id="ARBA00022840"/>
    </source>
</evidence>
<keyword evidence="6 12" id="KW-0862">Zinc</keyword>
<evidence type="ECO:0000313" key="14">
    <source>
        <dbReference type="EMBL" id="PIY63141.1"/>
    </source>
</evidence>
<keyword evidence="3 12" id="KW-0436">Ligase</keyword>
<dbReference type="PROSITE" id="PS50862">
    <property type="entry name" value="AA_TRNA_LIGASE_II"/>
    <property type="match status" value="1"/>
</dbReference>
<keyword evidence="10 12" id="KW-0030">Aminoacyl-tRNA synthetase</keyword>
<sequence length="607" mass="69633">MGAVKPSDFKWVDEMRHSAAHVMAAAIQELYPEAKFGIGPVIEDGFYYDIDVATPITALDLAKIEKRMHKIVERNEEFRREEMSMDQAIEFFRTRNQGYKLDLLKSLQEKGTTSVNPDEEGAIGGGGAETVSVYWTGDGFVDLCRGPHVKRSRDIGAFKLKSVAGAYWRGNQDNPMLQRIYGYVFETQEELDAHLKMLEEAEKRDHRKLGAELGLFAFSPLVGIGLPLFTERGTVVREELERYVSSLQVPVGYRRVHIPHIAKSDLYRTSGHWDKFEDDLFHVRSKKTDDEFVLKPMNCPHHTQIFASSPRSYRDLPIRMSEVTTVYRDENTGQLQGLSRVRSITQDDAHVFCTMDQVEQEVKIVQEIIRKFYEGFGMPLRLRLSVHDPKNRQAYLGDDEVWQRAESMLEKSIRDQGYEFELGVGEAAFYGPKIDYIAKDAIGREWQLATCQLDFNLPERFQLEYTGEDGAKHRPVMIHRAVLGSIERFMGILIEHYVGAFPAWLAPVQVQVIPVSQDHWDTCRRLVGQLEAEGIRVGFDELQETVGYQIRKSEKAKVPYMLVIGDREKSLEDLTVRLRGQKEEVQLPYAEFVGRVKRVLTDRSAEL</sequence>
<dbReference type="GO" id="GO:0000049">
    <property type="term" value="F:tRNA binding"/>
    <property type="evidence" value="ECO:0007669"/>
    <property type="project" value="UniProtKB-KW"/>
</dbReference>
<dbReference type="PRINTS" id="PR01047">
    <property type="entry name" value="TRNASYNTHTHR"/>
</dbReference>